<reference evidence="3 4" key="1">
    <citation type="journal article" date="2019" name="New Phytol.">
        <title>Comparative genomics reveals unique wood-decay strategies and fruiting body development in the Schizophyllaceae.</title>
        <authorList>
            <person name="Almasi E."/>
            <person name="Sahu N."/>
            <person name="Krizsan K."/>
            <person name="Balint B."/>
            <person name="Kovacs G.M."/>
            <person name="Kiss B."/>
            <person name="Cseklye J."/>
            <person name="Drula E."/>
            <person name="Henrissat B."/>
            <person name="Nagy I."/>
            <person name="Chovatia M."/>
            <person name="Adam C."/>
            <person name="LaButti K."/>
            <person name="Lipzen A."/>
            <person name="Riley R."/>
            <person name="Grigoriev I.V."/>
            <person name="Nagy L.G."/>
        </authorList>
    </citation>
    <scope>NUCLEOTIDE SEQUENCE [LARGE SCALE GENOMIC DNA]</scope>
    <source>
        <strain evidence="3 4">NL-1724</strain>
    </source>
</reference>
<sequence>MASLCSLVGPSVTIAFRIWDALPKTVAGHVKQEDILIAEAHDLIGLHMDNMNTNQLRKCRDELIMVGAMRESLLDHKSFPKRLNPCKIWQARTVRDIIYLKHTGADEKVYVPSSHAATDDSSTVCGRCSPERPPDVQDVNNVAMTDKEADAPEANPVGALRTRLHVVSADLAHGTSETVETLARLTAQIQGATSQMQTCQEVLAKLQLEGAQVTSYDVHSNGHYEELTGQDSLTGVSEADASQAPSARRPVRQSTTMTIGSIVDVCDAVHA</sequence>
<name>A0A550C8V9_9AGAR</name>
<proteinExistence type="predicted"/>
<dbReference type="EMBL" id="VDMD01000017">
    <property type="protein sequence ID" value="TRM61233.1"/>
    <property type="molecule type" value="Genomic_DNA"/>
</dbReference>
<feature type="region of interest" description="Disordered" evidence="2">
    <location>
        <begin position="228"/>
        <end position="254"/>
    </location>
</feature>
<organism evidence="3 4">
    <name type="scientific">Schizophyllum amplum</name>
    <dbReference type="NCBI Taxonomy" id="97359"/>
    <lineage>
        <taxon>Eukaryota</taxon>
        <taxon>Fungi</taxon>
        <taxon>Dikarya</taxon>
        <taxon>Basidiomycota</taxon>
        <taxon>Agaricomycotina</taxon>
        <taxon>Agaricomycetes</taxon>
        <taxon>Agaricomycetidae</taxon>
        <taxon>Agaricales</taxon>
        <taxon>Schizophyllaceae</taxon>
        <taxon>Schizophyllum</taxon>
    </lineage>
</organism>
<dbReference type="Proteomes" id="UP000320762">
    <property type="component" value="Unassembled WGS sequence"/>
</dbReference>
<protein>
    <submittedName>
        <fullName evidence="3">Uncharacterized protein</fullName>
    </submittedName>
</protein>
<evidence type="ECO:0000313" key="3">
    <source>
        <dbReference type="EMBL" id="TRM61233.1"/>
    </source>
</evidence>
<feature type="coiled-coil region" evidence="1">
    <location>
        <begin position="182"/>
        <end position="209"/>
    </location>
</feature>
<keyword evidence="1" id="KW-0175">Coiled coil</keyword>
<dbReference type="AlphaFoldDB" id="A0A550C8V9"/>
<evidence type="ECO:0000313" key="4">
    <source>
        <dbReference type="Proteomes" id="UP000320762"/>
    </source>
</evidence>
<gene>
    <name evidence="3" type="ORF">BD626DRAFT_570890</name>
</gene>
<accession>A0A550C8V9</accession>
<keyword evidence="4" id="KW-1185">Reference proteome</keyword>
<comment type="caution">
    <text evidence="3">The sequence shown here is derived from an EMBL/GenBank/DDBJ whole genome shotgun (WGS) entry which is preliminary data.</text>
</comment>
<evidence type="ECO:0000256" key="1">
    <source>
        <dbReference type="SAM" id="Coils"/>
    </source>
</evidence>
<evidence type="ECO:0000256" key="2">
    <source>
        <dbReference type="SAM" id="MobiDB-lite"/>
    </source>
</evidence>